<dbReference type="eggNOG" id="COG2172">
    <property type="taxonomic scope" value="Bacteria"/>
</dbReference>
<dbReference type="Gene3D" id="3.60.40.10">
    <property type="entry name" value="PPM-type phosphatase domain"/>
    <property type="match status" value="1"/>
</dbReference>
<dbReference type="CDD" id="cd16934">
    <property type="entry name" value="HATPase_RsbT-like"/>
    <property type="match status" value="1"/>
</dbReference>
<dbReference type="STRING" id="1173022.Cri9333_4630"/>
<dbReference type="PANTHER" id="PTHR35801">
    <property type="entry name" value="PHOSPHOSERINE PHOSPHATASE RSBX"/>
    <property type="match status" value="1"/>
</dbReference>
<dbReference type="eggNOG" id="COG2208">
    <property type="taxonomic scope" value="Bacteria"/>
</dbReference>
<accession>K9W7H2</accession>
<organism evidence="2 3">
    <name type="scientific">Crinalium epipsammum PCC 9333</name>
    <dbReference type="NCBI Taxonomy" id="1173022"/>
    <lineage>
        <taxon>Bacteria</taxon>
        <taxon>Bacillati</taxon>
        <taxon>Cyanobacteriota</taxon>
        <taxon>Cyanophyceae</taxon>
        <taxon>Gomontiellales</taxon>
        <taxon>Gomontiellaceae</taxon>
        <taxon>Crinalium</taxon>
    </lineage>
</organism>
<dbReference type="SMART" id="SM00331">
    <property type="entry name" value="PP2C_SIG"/>
    <property type="match status" value="1"/>
</dbReference>
<evidence type="ECO:0000259" key="1">
    <source>
        <dbReference type="SMART" id="SM00331"/>
    </source>
</evidence>
<dbReference type="InterPro" id="IPR036457">
    <property type="entry name" value="PPM-type-like_dom_sf"/>
</dbReference>
<dbReference type="RefSeq" id="WP_015205500.1">
    <property type="nucleotide sequence ID" value="NC_019753.1"/>
</dbReference>
<sequence>MSDMIFPITEDSQVGEVRRIATVVAEELGFNDTQCGKVAIVVTEVAKNLVKHATEGQLLLRSLHSQNLSGLEILGLDKGLGMEDVQKCLEDGFSTAGTPGNGLGAISRLSSFFDIYSVPQLGTVLLSRLWSKDLPLAKSNSSLEVGAICVPIASEQVCGDAWSIYESPTKSVILVADGLGHGLGAAEASSKAVEIFQNYAHLSPKEIIEHCHGALRSTRGAAIAIAEINFDQQTVRFAGVGNISAAIITSLESRSMVSYNGIVGHQLLKLQEFSYPWSSQALLVMHSDGLATQWRLNRYINLVGKHPSLIAGVLYRDFKRGRDDVTVLVARENFEN</sequence>
<protein>
    <submittedName>
        <fullName evidence="2">Stage II sporulation protein E</fullName>
    </submittedName>
</protein>
<dbReference type="SUPFAM" id="SSF81606">
    <property type="entry name" value="PP2C-like"/>
    <property type="match status" value="1"/>
</dbReference>
<dbReference type="KEGG" id="cep:Cri9333_4630"/>
<reference evidence="2 3" key="1">
    <citation type="submission" date="2012-06" db="EMBL/GenBank/DDBJ databases">
        <title>Finished chromosome of genome of Crinalium epipsammum PCC 9333.</title>
        <authorList>
            <consortium name="US DOE Joint Genome Institute"/>
            <person name="Gugger M."/>
            <person name="Coursin T."/>
            <person name="Rippka R."/>
            <person name="Tandeau De Marsac N."/>
            <person name="Huntemann M."/>
            <person name="Wei C.-L."/>
            <person name="Han J."/>
            <person name="Detter J.C."/>
            <person name="Han C."/>
            <person name="Tapia R."/>
            <person name="Davenport K."/>
            <person name="Daligault H."/>
            <person name="Erkkila T."/>
            <person name="Gu W."/>
            <person name="Munk A.C.C."/>
            <person name="Teshima H."/>
            <person name="Xu Y."/>
            <person name="Chain P."/>
            <person name="Chen A."/>
            <person name="Krypides N."/>
            <person name="Mavromatis K."/>
            <person name="Markowitz V."/>
            <person name="Szeto E."/>
            <person name="Ivanova N."/>
            <person name="Mikhailova N."/>
            <person name="Ovchinnikova G."/>
            <person name="Pagani I."/>
            <person name="Pati A."/>
            <person name="Goodwin L."/>
            <person name="Peters L."/>
            <person name="Pitluck S."/>
            <person name="Woyke T."/>
            <person name="Kerfeld C."/>
        </authorList>
    </citation>
    <scope>NUCLEOTIDE SEQUENCE [LARGE SCALE GENOMIC DNA]</scope>
    <source>
        <strain evidence="2 3">PCC 9333</strain>
    </source>
</reference>
<dbReference type="InterPro" id="IPR036890">
    <property type="entry name" value="HATPase_C_sf"/>
</dbReference>
<dbReference type="InterPro" id="IPR003594">
    <property type="entry name" value="HATPase_dom"/>
</dbReference>
<dbReference type="OrthoDB" id="479131at2"/>
<gene>
    <name evidence="2" type="ORF">Cri9333_4630</name>
</gene>
<name>K9W7H2_9CYAN</name>
<dbReference type="Gene3D" id="3.30.565.10">
    <property type="entry name" value="Histidine kinase-like ATPase, C-terminal domain"/>
    <property type="match status" value="1"/>
</dbReference>
<dbReference type="AlphaFoldDB" id="K9W7H2"/>
<dbReference type="HOGENOM" id="CLU_066586_0_0_3"/>
<dbReference type="InterPro" id="IPR039248">
    <property type="entry name" value="Ptase_RsbX"/>
</dbReference>
<proteinExistence type="predicted"/>
<evidence type="ECO:0000313" key="3">
    <source>
        <dbReference type="Proteomes" id="UP000010472"/>
    </source>
</evidence>
<keyword evidence="3" id="KW-1185">Reference proteome</keyword>
<feature type="domain" description="PPM-type phosphatase" evidence="1">
    <location>
        <begin position="140"/>
        <end position="332"/>
    </location>
</feature>
<dbReference type="Proteomes" id="UP000010472">
    <property type="component" value="Chromosome"/>
</dbReference>
<evidence type="ECO:0000313" key="2">
    <source>
        <dbReference type="EMBL" id="AFZ15410.1"/>
    </source>
</evidence>
<dbReference type="Pfam" id="PF13581">
    <property type="entry name" value="HATPase_c_2"/>
    <property type="match status" value="1"/>
</dbReference>
<dbReference type="Pfam" id="PF07228">
    <property type="entry name" value="SpoIIE"/>
    <property type="match status" value="1"/>
</dbReference>
<dbReference type="PANTHER" id="PTHR35801:SF1">
    <property type="entry name" value="PHOSPHOSERINE PHOSPHATASE RSBX"/>
    <property type="match status" value="1"/>
</dbReference>
<dbReference type="EMBL" id="CP003620">
    <property type="protein sequence ID" value="AFZ15410.1"/>
    <property type="molecule type" value="Genomic_DNA"/>
</dbReference>
<dbReference type="InterPro" id="IPR001932">
    <property type="entry name" value="PPM-type_phosphatase-like_dom"/>
</dbReference>